<dbReference type="InterPro" id="IPR050680">
    <property type="entry name" value="YpeA/RimI_acetyltransf"/>
</dbReference>
<protein>
    <submittedName>
        <fullName evidence="4">Ribosomal protein S18 acetylase RimI-like enzyme</fullName>
    </submittedName>
</protein>
<dbReference type="InterPro" id="IPR000182">
    <property type="entry name" value="GNAT_dom"/>
</dbReference>
<dbReference type="Proteomes" id="UP000562492">
    <property type="component" value="Unassembled WGS sequence"/>
</dbReference>
<evidence type="ECO:0000259" key="3">
    <source>
        <dbReference type="PROSITE" id="PS51186"/>
    </source>
</evidence>
<dbReference type="SUPFAM" id="SSF55729">
    <property type="entry name" value="Acyl-CoA N-acyltransferases (Nat)"/>
    <property type="match status" value="1"/>
</dbReference>
<name>A0ABR6RAA1_9BURK</name>
<keyword evidence="1" id="KW-0808">Transferase</keyword>
<dbReference type="InterPro" id="IPR016181">
    <property type="entry name" value="Acyl_CoA_acyltransferase"/>
</dbReference>
<evidence type="ECO:0000256" key="2">
    <source>
        <dbReference type="ARBA" id="ARBA00023315"/>
    </source>
</evidence>
<gene>
    <name evidence="4" type="ORF">HNP33_000131</name>
</gene>
<dbReference type="RefSeq" id="WP_221451954.1">
    <property type="nucleotide sequence ID" value="NZ_JACHKZ010000001.1"/>
</dbReference>
<dbReference type="CDD" id="cd04301">
    <property type="entry name" value="NAT_SF"/>
    <property type="match status" value="1"/>
</dbReference>
<dbReference type="Gene3D" id="3.40.630.30">
    <property type="match status" value="1"/>
</dbReference>
<dbReference type="Pfam" id="PF00583">
    <property type="entry name" value="Acetyltransf_1"/>
    <property type="match status" value="1"/>
</dbReference>
<evidence type="ECO:0000256" key="1">
    <source>
        <dbReference type="ARBA" id="ARBA00022679"/>
    </source>
</evidence>
<sequence length="189" mass="20504">MQQLPSFPSSRYAIPQPAAWAARGLSLRHAGDEDLPWLQMLYGQSREAELAAVPWPAAVKAAFLESQFALQHRHFVQVGTSGAWWIVCREQAGTVQPIGRLYLAEGVHTVTVVDICLLGAYQSQGLGTALLRQVMDEAALAGRSVGLHVAHGNPGALRLYLRLGFAVQEDIGSHLRMQWLPPMAGSALS</sequence>
<keyword evidence="2" id="KW-0012">Acyltransferase</keyword>
<dbReference type="PROSITE" id="PS51186">
    <property type="entry name" value="GNAT"/>
    <property type="match status" value="1"/>
</dbReference>
<dbReference type="PANTHER" id="PTHR43420">
    <property type="entry name" value="ACETYLTRANSFERASE"/>
    <property type="match status" value="1"/>
</dbReference>
<dbReference type="EMBL" id="JACHKZ010000001">
    <property type="protein sequence ID" value="MBB6576083.1"/>
    <property type="molecule type" value="Genomic_DNA"/>
</dbReference>
<organism evidence="4 5">
    <name type="scientific">Comamonas odontotermitis</name>
    <dbReference type="NCBI Taxonomy" id="379895"/>
    <lineage>
        <taxon>Bacteria</taxon>
        <taxon>Pseudomonadati</taxon>
        <taxon>Pseudomonadota</taxon>
        <taxon>Betaproteobacteria</taxon>
        <taxon>Burkholderiales</taxon>
        <taxon>Comamonadaceae</taxon>
        <taxon>Comamonas</taxon>
    </lineage>
</organism>
<proteinExistence type="predicted"/>
<reference evidence="4 5" key="1">
    <citation type="submission" date="2020-08" db="EMBL/GenBank/DDBJ databases">
        <title>Functional genomics of gut bacteria from endangered species of beetles.</title>
        <authorList>
            <person name="Carlos-Shanley C."/>
        </authorList>
    </citation>
    <scope>NUCLEOTIDE SEQUENCE [LARGE SCALE GENOMIC DNA]</scope>
    <source>
        <strain evidence="4 5">S00124</strain>
    </source>
</reference>
<feature type="domain" description="N-acetyltransferase" evidence="3">
    <location>
        <begin position="25"/>
        <end position="189"/>
    </location>
</feature>
<accession>A0ABR6RAA1</accession>
<evidence type="ECO:0000313" key="5">
    <source>
        <dbReference type="Proteomes" id="UP000562492"/>
    </source>
</evidence>
<keyword evidence="5" id="KW-1185">Reference proteome</keyword>
<comment type="caution">
    <text evidence="4">The sequence shown here is derived from an EMBL/GenBank/DDBJ whole genome shotgun (WGS) entry which is preliminary data.</text>
</comment>
<evidence type="ECO:0000313" key="4">
    <source>
        <dbReference type="EMBL" id="MBB6576083.1"/>
    </source>
</evidence>